<dbReference type="InterPro" id="IPR050366">
    <property type="entry name" value="BP-dependent_transpt_permease"/>
</dbReference>
<dbReference type="Pfam" id="PF00528">
    <property type="entry name" value="BPD_transp_1"/>
    <property type="match status" value="1"/>
</dbReference>
<gene>
    <name evidence="9" type="ORF">CYD53_1178</name>
</gene>
<feature type="transmembrane region" description="Helical" evidence="7">
    <location>
        <begin position="12"/>
        <end position="33"/>
    </location>
</feature>
<dbReference type="PANTHER" id="PTHR43386">
    <property type="entry name" value="OLIGOPEPTIDE TRANSPORT SYSTEM PERMEASE PROTEIN APPC"/>
    <property type="match status" value="1"/>
</dbReference>
<evidence type="ECO:0000256" key="1">
    <source>
        <dbReference type="ARBA" id="ARBA00004651"/>
    </source>
</evidence>
<dbReference type="Proteomes" id="UP000236919">
    <property type="component" value="Unassembled WGS sequence"/>
</dbReference>
<keyword evidence="5 7" id="KW-1133">Transmembrane helix</keyword>
<dbReference type="EMBL" id="PQFZ01000017">
    <property type="protein sequence ID" value="POR47744.1"/>
    <property type="molecule type" value="Genomic_DNA"/>
</dbReference>
<evidence type="ECO:0000256" key="5">
    <source>
        <dbReference type="ARBA" id="ARBA00022989"/>
    </source>
</evidence>
<feature type="domain" description="ABC transmembrane type-1" evidence="8">
    <location>
        <begin position="70"/>
        <end position="259"/>
    </location>
</feature>
<reference evidence="9 10" key="1">
    <citation type="submission" date="2018-01" db="EMBL/GenBank/DDBJ databases">
        <title>Genomic Encyclopedia of Type Strains, Phase III (KMG-III): the genomes of soil and plant-associated and newly described type strains.</title>
        <authorList>
            <person name="Whitman W."/>
        </authorList>
    </citation>
    <scope>NUCLEOTIDE SEQUENCE [LARGE SCALE GENOMIC DNA]</scope>
    <source>
        <strain evidence="9 10">1131</strain>
    </source>
</reference>
<keyword evidence="3" id="KW-1003">Cell membrane</keyword>
<comment type="similarity">
    <text evidence="7">Belongs to the binding-protein-dependent transport system permease family.</text>
</comment>
<dbReference type="OrthoDB" id="9766870at2"/>
<dbReference type="Pfam" id="PF12911">
    <property type="entry name" value="OppC_N"/>
    <property type="match status" value="1"/>
</dbReference>
<dbReference type="AlphaFoldDB" id="A0A2S4LZ60"/>
<comment type="subcellular location">
    <subcellularLocation>
        <location evidence="1 7">Cell membrane</location>
        <topology evidence="1 7">Multi-pass membrane protein</topology>
    </subcellularLocation>
</comment>
<comment type="caution">
    <text evidence="9">The sequence shown here is derived from an EMBL/GenBank/DDBJ whole genome shotgun (WGS) entry which is preliminary data.</text>
</comment>
<name>A0A2S4LZ60_9HYPH</name>
<dbReference type="InterPro" id="IPR025966">
    <property type="entry name" value="OppC_N"/>
</dbReference>
<evidence type="ECO:0000313" key="10">
    <source>
        <dbReference type="Proteomes" id="UP000236919"/>
    </source>
</evidence>
<dbReference type="GO" id="GO:0005886">
    <property type="term" value="C:plasma membrane"/>
    <property type="evidence" value="ECO:0007669"/>
    <property type="project" value="UniProtKB-SubCell"/>
</dbReference>
<dbReference type="InterPro" id="IPR000515">
    <property type="entry name" value="MetI-like"/>
</dbReference>
<feature type="transmembrane region" description="Helical" evidence="7">
    <location>
        <begin position="119"/>
        <end position="144"/>
    </location>
</feature>
<keyword evidence="2 7" id="KW-0813">Transport</keyword>
<dbReference type="SUPFAM" id="SSF161098">
    <property type="entry name" value="MetI-like"/>
    <property type="match status" value="1"/>
</dbReference>
<evidence type="ECO:0000313" key="9">
    <source>
        <dbReference type="EMBL" id="POR47744.1"/>
    </source>
</evidence>
<feature type="transmembrane region" description="Helical" evidence="7">
    <location>
        <begin position="74"/>
        <end position="99"/>
    </location>
</feature>
<keyword evidence="6 7" id="KW-0472">Membrane</keyword>
<feature type="transmembrane region" description="Helical" evidence="7">
    <location>
        <begin position="241"/>
        <end position="262"/>
    </location>
</feature>
<sequence>MRDLLRHPTGLAGAVLLALIAVMTILGPLIAPYDPQQFHPLSRLQGPSAAYWLGTDQFGRDIFSRILNGARSTILFGLGATMAGVAAGGAIGLIAGAIGGAVDSLIMRLLDGLLAVPDLLFTLLIVTVLGGGSGHAMLAVAIAFMPGLARIARSTVLSVRTREFVLAAQARGESPAYVIACEIMPNTIAPIIVEATIRVSFAIMLGATLGFLGLGAQPPSTEWGLMIAEARQYMFRNPICVAAPGVAIALAALGFNLLGDALRDLTDPRGRR</sequence>
<organism evidence="9 10">
    <name type="scientific">Bosea psychrotolerans</name>
    <dbReference type="NCBI Taxonomy" id="1871628"/>
    <lineage>
        <taxon>Bacteria</taxon>
        <taxon>Pseudomonadati</taxon>
        <taxon>Pseudomonadota</taxon>
        <taxon>Alphaproteobacteria</taxon>
        <taxon>Hyphomicrobiales</taxon>
        <taxon>Boseaceae</taxon>
        <taxon>Bosea</taxon>
    </lineage>
</organism>
<evidence type="ECO:0000256" key="4">
    <source>
        <dbReference type="ARBA" id="ARBA00022692"/>
    </source>
</evidence>
<evidence type="ECO:0000256" key="3">
    <source>
        <dbReference type="ARBA" id="ARBA00022475"/>
    </source>
</evidence>
<dbReference type="CDD" id="cd06261">
    <property type="entry name" value="TM_PBP2"/>
    <property type="match status" value="1"/>
</dbReference>
<proteinExistence type="inferred from homology"/>
<dbReference type="PROSITE" id="PS50928">
    <property type="entry name" value="ABC_TM1"/>
    <property type="match status" value="1"/>
</dbReference>
<accession>A0A2S4LZ60</accession>
<evidence type="ECO:0000256" key="6">
    <source>
        <dbReference type="ARBA" id="ARBA00023136"/>
    </source>
</evidence>
<protein>
    <submittedName>
        <fullName evidence="9">Peptide/nickel transport system permease protein</fullName>
    </submittedName>
</protein>
<dbReference type="PANTHER" id="PTHR43386:SF25">
    <property type="entry name" value="PEPTIDE ABC TRANSPORTER PERMEASE PROTEIN"/>
    <property type="match status" value="1"/>
</dbReference>
<feature type="transmembrane region" description="Helical" evidence="7">
    <location>
        <begin position="195"/>
        <end position="216"/>
    </location>
</feature>
<keyword evidence="4 7" id="KW-0812">Transmembrane</keyword>
<dbReference type="InterPro" id="IPR035906">
    <property type="entry name" value="MetI-like_sf"/>
</dbReference>
<dbReference type="RefSeq" id="WP_103720401.1">
    <property type="nucleotide sequence ID" value="NZ_PQFZ01000017.1"/>
</dbReference>
<evidence type="ECO:0000256" key="2">
    <source>
        <dbReference type="ARBA" id="ARBA00022448"/>
    </source>
</evidence>
<evidence type="ECO:0000256" key="7">
    <source>
        <dbReference type="RuleBase" id="RU363032"/>
    </source>
</evidence>
<keyword evidence="10" id="KW-1185">Reference proteome</keyword>
<dbReference type="GO" id="GO:0055085">
    <property type="term" value="P:transmembrane transport"/>
    <property type="evidence" value="ECO:0007669"/>
    <property type="project" value="InterPro"/>
</dbReference>
<evidence type="ECO:0000259" key="8">
    <source>
        <dbReference type="PROSITE" id="PS50928"/>
    </source>
</evidence>
<dbReference type="Gene3D" id="1.10.3720.10">
    <property type="entry name" value="MetI-like"/>
    <property type="match status" value="1"/>
</dbReference>